<gene>
    <name evidence="10" type="ORF">H8704_08715</name>
</gene>
<feature type="domain" description="Glycosyltransferase RgtA/B/C/D-like" evidence="9">
    <location>
        <begin position="160"/>
        <end position="284"/>
    </location>
</feature>
<dbReference type="InterPro" id="IPR050297">
    <property type="entry name" value="LipidA_mod_glycosyltrf_83"/>
</dbReference>
<feature type="transmembrane region" description="Helical" evidence="8">
    <location>
        <begin position="185"/>
        <end position="205"/>
    </location>
</feature>
<evidence type="ECO:0000256" key="3">
    <source>
        <dbReference type="ARBA" id="ARBA00022676"/>
    </source>
</evidence>
<evidence type="ECO:0000256" key="5">
    <source>
        <dbReference type="ARBA" id="ARBA00022692"/>
    </source>
</evidence>
<evidence type="ECO:0000256" key="6">
    <source>
        <dbReference type="ARBA" id="ARBA00022989"/>
    </source>
</evidence>
<sequence>MQKITNLFYRFSQGMTLGIGGCLLLMSCLAMIVYGIMYGNDHYGIMTFAMLLMAAVVTGGVLILGRKLEKESRYRSILLFGVLVCFQIFFLVFISHPMAISDPARVQHEALMMVQKQHGQMNMQDLYFQRYPNNHFIVVLFYYFYKMLYFMGIQKVWIPTIILNLISIDIGVIFSWLIARRWKGAAMADLLLCLFIFCPTTYVWLTTVYTNTISFPFVMLILYLCLRLQEESEKQNGHQSLWALLGAGMAVGYWIRPTTIIPIIAVALYFIVRGTQKMKKETVVRCLIGTVLTAGVFTGCFMGCRGLVDRHMDRSRLTGQFPVTHWIMMGLNTDTFGEFSREDESYTMSFDTKDRKHRADVERIRERVKELGGTGLVYQAMAKMFGVWALSDDDCFNKAAYASDFPGWYRYFMGKDNTWYLLFMQAFRVVTFLFLCGSVLGQIREKKYDSSYVLSLTFLGAVLFFVLWEANRKYNVCFMGVCLLLMADGIGRCLQWMRQKQSVILRRKNSRIVMAAMTMVCIVLVSYIQITIASQTASAQENVIYHCRNNPDSVAVSDVSRKEKKHFQRPVLLEQIIRQGQLTKEGDKEKIILNFDKREEKNFSKNKLKKLQPKKEYKIEVLSLETGQKLYSRKVRNDQFSRNGKLVIRLPEISKDTSKGYVIRLHHYGKNYTMIPKVSRFPELDPYPYGSLYINGKKTFYDLSMSILRKKSES</sequence>
<feature type="transmembrane region" description="Helical" evidence="8">
    <location>
        <begin position="241"/>
        <end position="271"/>
    </location>
</feature>
<feature type="transmembrane region" description="Helical" evidence="8">
    <location>
        <begin position="419"/>
        <end position="440"/>
    </location>
</feature>
<feature type="transmembrane region" description="Helical" evidence="8">
    <location>
        <begin position="77"/>
        <end position="96"/>
    </location>
</feature>
<comment type="caution">
    <text evidence="10">The sequence shown here is derived from an EMBL/GenBank/DDBJ whole genome shotgun (WGS) entry which is preliminary data.</text>
</comment>
<proteinExistence type="predicted"/>
<keyword evidence="2" id="KW-1003">Cell membrane</keyword>
<dbReference type="EMBL" id="JACRSX010000011">
    <property type="protein sequence ID" value="MBC8562704.1"/>
    <property type="molecule type" value="Genomic_DNA"/>
</dbReference>
<keyword evidence="3" id="KW-0328">Glycosyltransferase</keyword>
<evidence type="ECO:0000256" key="2">
    <source>
        <dbReference type="ARBA" id="ARBA00022475"/>
    </source>
</evidence>
<feature type="transmembrane region" description="Helical" evidence="8">
    <location>
        <begin position="156"/>
        <end position="179"/>
    </location>
</feature>
<keyword evidence="7 8" id="KW-0472">Membrane</keyword>
<dbReference type="Proteomes" id="UP000606193">
    <property type="component" value="Unassembled WGS sequence"/>
</dbReference>
<keyword evidence="4" id="KW-0808">Transferase</keyword>
<evidence type="ECO:0000256" key="7">
    <source>
        <dbReference type="ARBA" id="ARBA00023136"/>
    </source>
</evidence>
<dbReference type="PANTHER" id="PTHR33908:SF11">
    <property type="entry name" value="MEMBRANE PROTEIN"/>
    <property type="match status" value="1"/>
</dbReference>
<feature type="transmembrane region" description="Helical" evidence="8">
    <location>
        <begin position="12"/>
        <end position="37"/>
    </location>
</feature>
<feature type="transmembrane region" description="Helical" evidence="8">
    <location>
        <begin position="512"/>
        <end position="530"/>
    </location>
</feature>
<evidence type="ECO:0000259" key="9">
    <source>
        <dbReference type="Pfam" id="PF13231"/>
    </source>
</evidence>
<name>A0ABR7N2G1_9FIRM</name>
<feature type="transmembrane region" description="Helical" evidence="8">
    <location>
        <begin position="452"/>
        <end position="468"/>
    </location>
</feature>
<evidence type="ECO:0000256" key="8">
    <source>
        <dbReference type="SAM" id="Phobius"/>
    </source>
</evidence>
<feature type="transmembrane region" description="Helical" evidence="8">
    <location>
        <begin position="43"/>
        <end position="65"/>
    </location>
</feature>
<organism evidence="10 11">
    <name type="scientific">Jutongia huaianensis</name>
    <dbReference type="NCBI Taxonomy" id="2763668"/>
    <lineage>
        <taxon>Bacteria</taxon>
        <taxon>Bacillati</taxon>
        <taxon>Bacillota</taxon>
        <taxon>Clostridia</taxon>
        <taxon>Lachnospirales</taxon>
        <taxon>Lachnospiraceae</taxon>
        <taxon>Jutongia</taxon>
    </lineage>
</organism>
<keyword evidence="11" id="KW-1185">Reference proteome</keyword>
<evidence type="ECO:0000313" key="11">
    <source>
        <dbReference type="Proteomes" id="UP000606193"/>
    </source>
</evidence>
<protein>
    <submittedName>
        <fullName evidence="10">Glycosyltransferase family 39 protein</fullName>
    </submittedName>
</protein>
<evidence type="ECO:0000256" key="4">
    <source>
        <dbReference type="ARBA" id="ARBA00022679"/>
    </source>
</evidence>
<evidence type="ECO:0000256" key="1">
    <source>
        <dbReference type="ARBA" id="ARBA00004651"/>
    </source>
</evidence>
<evidence type="ECO:0000313" key="10">
    <source>
        <dbReference type="EMBL" id="MBC8562704.1"/>
    </source>
</evidence>
<reference evidence="10 11" key="1">
    <citation type="submission" date="2020-08" db="EMBL/GenBank/DDBJ databases">
        <title>Genome public.</title>
        <authorList>
            <person name="Liu C."/>
            <person name="Sun Q."/>
        </authorList>
    </citation>
    <scope>NUCLEOTIDE SEQUENCE [LARGE SCALE GENOMIC DNA]</scope>
    <source>
        <strain evidence="10 11">NSJ-37</strain>
    </source>
</reference>
<keyword evidence="6 8" id="KW-1133">Transmembrane helix</keyword>
<dbReference type="InterPro" id="IPR038731">
    <property type="entry name" value="RgtA/B/C-like"/>
</dbReference>
<dbReference type="Pfam" id="PF13231">
    <property type="entry name" value="PMT_2"/>
    <property type="match status" value="1"/>
</dbReference>
<dbReference type="PANTHER" id="PTHR33908">
    <property type="entry name" value="MANNOSYLTRANSFERASE YKCB-RELATED"/>
    <property type="match status" value="1"/>
</dbReference>
<keyword evidence="5 8" id="KW-0812">Transmembrane</keyword>
<dbReference type="RefSeq" id="WP_249297998.1">
    <property type="nucleotide sequence ID" value="NZ_JACRSX010000011.1"/>
</dbReference>
<dbReference type="PROSITE" id="PS51257">
    <property type="entry name" value="PROKAR_LIPOPROTEIN"/>
    <property type="match status" value="1"/>
</dbReference>
<accession>A0ABR7N2G1</accession>
<comment type="subcellular location">
    <subcellularLocation>
        <location evidence="1">Cell membrane</location>
        <topology evidence="1">Multi-pass membrane protein</topology>
    </subcellularLocation>
</comment>